<sequence>MKVHVHTQFCLICLLTFVFHQCNHCHEDGHEHHHDDHQISESTYLQNGRTEPTSNKEAEDAQKYYIEKLFDHYSDNGKLSFWGLEKLLTSLGLGEVKVVEINHEDVGHDYVSHLDVIEVQEGRHSHSHNHPNSHSHSGSENQTVSDRSARRSQKCDPEKEVTESSLKSNGKRAHDHTLRHHGHHHHHPHRHLGHNGSHHLHNDSVRASDHGEPSHEPSTETNTTQEQTEKKPCKPRKPTNKKKSGNALIDTTQAVAPDRDSNEQSEHNRVHKHGNAHHASASHPQLQDCASDHAAAHGHQDPSPASGDGHHHARKREAPHKQISVEKQDIFSARSHKDHHEDEHHHEECLNITQLLRHYGLRPNSPITPRLFTYLCPALLYQIDRRLCIKHDDDLLIEELSKGKNASLEHMDKTGASAWICGIISITVISLLSLLGVILIPIINQGCFKFLLTFLVALAVGTMSGDALLHLLPHSQGVHNHSHHEGPGHVHEHQHSHGHSHGHGGGAVQSFLEEYDAVLKGLVALGGIYLLFIIEHCLRMFKHYNKHRTKQKWCKKQQKADESPVGRKLSDHKLNRPDADWLQLKPLAGADDSVLSDDRLNETELTDLDGQLDSMPKTFLSMKKGNSTLHSYIDIPQDVRSNNLPDVEYVGNHREDKIVVRKHNHLWPHKHSHHSHGHCHSGKDLKDTGIANIAWMVIMGDGIHNFSDGLAIGAAFSAGLTGGISTSVAVFCHELPHELGDFAVLLKAGMTVKQAIVYNLLSAMMAYVGMLIGTAVGQYANNITLWIFAITAGMFLYVALVDMLPEMLHGDGDNEEHGYCPVGQFILQNLGLLLGFAIMLVIALYEDKIVLDIQF</sequence>
<evidence type="ECO:0000256" key="6">
    <source>
        <dbReference type="SAM" id="MobiDB-lite"/>
    </source>
</evidence>
<evidence type="ECO:0000313" key="9">
    <source>
        <dbReference type="Proteomes" id="UP000694871"/>
    </source>
</evidence>
<dbReference type="RefSeq" id="XP_015261070.1">
    <property type="nucleotide sequence ID" value="XM_015405584.1"/>
</dbReference>
<feature type="region of interest" description="Disordered" evidence="6">
    <location>
        <begin position="478"/>
        <end position="504"/>
    </location>
</feature>
<feature type="compositionally biased region" description="Basic and acidic residues" evidence="6">
    <location>
        <begin position="483"/>
        <end position="495"/>
    </location>
</feature>
<evidence type="ECO:0000256" key="1">
    <source>
        <dbReference type="ARBA" id="ARBA00004141"/>
    </source>
</evidence>
<gene>
    <name evidence="10" type="primary">SLC39A10</name>
</gene>
<feature type="transmembrane region" description="Helical" evidence="7">
    <location>
        <begin position="416"/>
        <end position="443"/>
    </location>
</feature>
<evidence type="ECO:0000313" key="10">
    <source>
        <dbReference type="RefSeq" id="XP_015261070.1"/>
    </source>
</evidence>
<comment type="similarity">
    <text evidence="2">Belongs to the ZIP transporter (TC 2.A.5) family.</text>
</comment>
<feature type="signal peptide" evidence="8">
    <location>
        <begin position="1"/>
        <end position="25"/>
    </location>
</feature>
<dbReference type="PANTHER" id="PTHR12191">
    <property type="entry name" value="SOLUTE CARRIER FAMILY 39"/>
    <property type="match status" value="1"/>
</dbReference>
<feature type="compositionally biased region" description="Basic and acidic residues" evidence="6">
    <location>
        <begin position="30"/>
        <end position="39"/>
    </location>
</feature>
<evidence type="ECO:0000256" key="5">
    <source>
        <dbReference type="ARBA" id="ARBA00023136"/>
    </source>
</evidence>
<protein>
    <submittedName>
        <fullName evidence="10">Zinc transporter ZIP10</fullName>
    </submittedName>
</protein>
<comment type="subcellular location">
    <subcellularLocation>
        <location evidence="1">Membrane</location>
        <topology evidence="1">Multi-pass membrane protein</topology>
    </subcellularLocation>
</comment>
<feature type="compositionally biased region" description="Basic and acidic residues" evidence="6">
    <location>
        <begin position="257"/>
        <end position="268"/>
    </location>
</feature>
<feature type="compositionally biased region" description="Polar residues" evidence="6">
    <location>
        <begin position="40"/>
        <end position="53"/>
    </location>
</feature>
<feature type="transmembrane region" description="Helical" evidence="7">
    <location>
        <begin position="756"/>
        <end position="777"/>
    </location>
</feature>
<feature type="region of interest" description="Disordered" evidence="6">
    <location>
        <begin position="553"/>
        <end position="572"/>
    </location>
</feature>
<keyword evidence="4 7" id="KW-1133">Transmembrane helix</keyword>
<evidence type="ECO:0000256" key="3">
    <source>
        <dbReference type="ARBA" id="ARBA00022692"/>
    </source>
</evidence>
<feature type="compositionally biased region" description="Basic residues" evidence="6">
    <location>
        <begin position="169"/>
        <end position="199"/>
    </location>
</feature>
<feature type="compositionally biased region" description="Basic and acidic residues" evidence="6">
    <location>
        <begin position="290"/>
        <end position="300"/>
    </location>
</feature>
<evidence type="ECO:0000256" key="4">
    <source>
        <dbReference type="ARBA" id="ARBA00022989"/>
    </source>
</evidence>
<accession>A0ABM1JHY3</accession>
<name>A0ABM1JHY3_GEKJA</name>
<feature type="transmembrane region" description="Helical" evidence="7">
    <location>
        <begin position="825"/>
        <end position="845"/>
    </location>
</feature>
<feature type="compositionally biased region" description="Basic residues" evidence="6">
    <location>
        <begin position="233"/>
        <end position="244"/>
    </location>
</feature>
<dbReference type="Pfam" id="PF02535">
    <property type="entry name" value="Zip"/>
    <property type="match status" value="1"/>
</dbReference>
<reference evidence="10" key="1">
    <citation type="submission" date="2025-08" db="UniProtKB">
        <authorList>
            <consortium name="RefSeq"/>
        </authorList>
    </citation>
    <scope>IDENTIFICATION</scope>
</reference>
<feature type="compositionally biased region" description="Basic and acidic residues" evidence="6">
    <location>
        <begin position="558"/>
        <end position="572"/>
    </location>
</feature>
<dbReference type="GeneID" id="107105587"/>
<feature type="transmembrane region" description="Helical" evidence="7">
    <location>
        <begin position="783"/>
        <end position="804"/>
    </location>
</feature>
<feature type="compositionally biased region" description="Basic and acidic residues" evidence="6">
    <location>
        <begin position="200"/>
        <end position="218"/>
    </location>
</feature>
<dbReference type="InterPro" id="IPR050799">
    <property type="entry name" value="ZIP_Transporter"/>
</dbReference>
<evidence type="ECO:0000256" key="7">
    <source>
        <dbReference type="SAM" id="Phobius"/>
    </source>
</evidence>
<keyword evidence="3 7" id="KW-0812">Transmembrane</keyword>
<feature type="transmembrane region" description="Helical" evidence="7">
    <location>
        <begin position="450"/>
        <end position="472"/>
    </location>
</feature>
<feature type="chain" id="PRO_5047239728" evidence="8">
    <location>
        <begin position="26"/>
        <end position="855"/>
    </location>
</feature>
<feature type="region of interest" description="Disordered" evidence="6">
    <location>
        <begin position="30"/>
        <end position="59"/>
    </location>
</feature>
<organism evidence="9 10">
    <name type="scientific">Gekko japonicus</name>
    <name type="common">Schlegel's Japanese gecko</name>
    <dbReference type="NCBI Taxonomy" id="146911"/>
    <lineage>
        <taxon>Eukaryota</taxon>
        <taxon>Metazoa</taxon>
        <taxon>Chordata</taxon>
        <taxon>Craniata</taxon>
        <taxon>Vertebrata</taxon>
        <taxon>Euteleostomi</taxon>
        <taxon>Lepidosauria</taxon>
        <taxon>Squamata</taxon>
        <taxon>Bifurcata</taxon>
        <taxon>Gekkota</taxon>
        <taxon>Gekkonidae</taxon>
        <taxon>Gekkoninae</taxon>
        <taxon>Gekko</taxon>
    </lineage>
</organism>
<dbReference type="PANTHER" id="PTHR12191:SF14">
    <property type="entry name" value="ZINC TRANSPORTER ZIP10"/>
    <property type="match status" value="1"/>
</dbReference>
<keyword evidence="8" id="KW-0732">Signal</keyword>
<feature type="transmembrane region" description="Helical" evidence="7">
    <location>
        <begin position="517"/>
        <end position="538"/>
    </location>
</feature>
<keyword evidence="5 7" id="KW-0472">Membrane</keyword>
<dbReference type="InterPro" id="IPR003689">
    <property type="entry name" value="ZIP"/>
</dbReference>
<feature type="region of interest" description="Disordered" evidence="6">
    <location>
        <begin position="122"/>
        <end position="325"/>
    </location>
</feature>
<evidence type="ECO:0000256" key="8">
    <source>
        <dbReference type="SAM" id="SignalP"/>
    </source>
</evidence>
<proteinExistence type="inferred from homology"/>
<keyword evidence="9" id="KW-1185">Reference proteome</keyword>
<feature type="compositionally biased region" description="Basic and acidic residues" evidence="6">
    <location>
        <begin position="147"/>
        <end position="162"/>
    </location>
</feature>
<evidence type="ECO:0000256" key="2">
    <source>
        <dbReference type="ARBA" id="ARBA00006939"/>
    </source>
</evidence>
<dbReference type="Proteomes" id="UP000694871">
    <property type="component" value="Unplaced"/>
</dbReference>